<feature type="non-terminal residue" evidence="2">
    <location>
        <position position="1"/>
    </location>
</feature>
<feature type="compositionally biased region" description="Basic residues" evidence="1">
    <location>
        <begin position="76"/>
        <end position="98"/>
    </location>
</feature>
<feature type="region of interest" description="Disordered" evidence="1">
    <location>
        <begin position="1"/>
        <end position="223"/>
    </location>
</feature>
<evidence type="ECO:0000256" key="1">
    <source>
        <dbReference type="SAM" id="MobiDB-lite"/>
    </source>
</evidence>
<proteinExistence type="predicted"/>
<feature type="compositionally biased region" description="Basic residues" evidence="1">
    <location>
        <begin position="175"/>
        <end position="186"/>
    </location>
</feature>
<feature type="compositionally biased region" description="Basic residues" evidence="1">
    <location>
        <begin position="211"/>
        <end position="223"/>
    </location>
</feature>
<protein>
    <submittedName>
        <fullName evidence="2">Uncharacterized protein</fullName>
    </submittedName>
</protein>
<dbReference type="EMBL" id="CADCUM010000123">
    <property type="protein sequence ID" value="CAA9403084.1"/>
    <property type="molecule type" value="Genomic_DNA"/>
</dbReference>
<feature type="compositionally biased region" description="Basic and acidic residues" evidence="1">
    <location>
        <begin position="48"/>
        <end position="75"/>
    </location>
</feature>
<evidence type="ECO:0000313" key="2">
    <source>
        <dbReference type="EMBL" id="CAA9403084.1"/>
    </source>
</evidence>
<gene>
    <name evidence="2" type="ORF">AVDCRST_MAG32-3085</name>
</gene>
<organism evidence="2">
    <name type="scientific">uncultured Nocardioides sp</name>
    <dbReference type="NCBI Taxonomy" id="198441"/>
    <lineage>
        <taxon>Bacteria</taxon>
        <taxon>Bacillati</taxon>
        <taxon>Actinomycetota</taxon>
        <taxon>Actinomycetes</taxon>
        <taxon>Propionibacteriales</taxon>
        <taxon>Nocardioidaceae</taxon>
        <taxon>Nocardioides</taxon>
        <taxon>environmental samples</taxon>
    </lineage>
</organism>
<name>A0A6J4P588_9ACTN</name>
<accession>A0A6J4P588</accession>
<reference evidence="2" key="1">
    <citation type="submission" date="2020-02" db="EMBL/GenBank/DDBJ databases">
        <authorList>
            <person name="Meier V. D."/>
        </authorList>
    </citation>
    <scope>NUCLEOTIDE SEQUENCE</scope>
    <source>
        <strain evidence="2">AVDCRST_MAG32</strain>
    </source>
</reference>
<feature type="compositionally biased region" description="Basic and acidic residues" evidence="1">
    <location>
        <begin position="99"/>
        <end position="114"/>
    </location>
</feature>
<sequence>GRVDPRAGRGVHRHVVRRGPDQLRRHQGQLGPVQGHPQRHRPGQGPQEGRRRLLPDQERLGQGEGPRPRRAERGRHAVGARGRHRGDHRPVRWLHGRCRLPDARSDGDRPDRPARQRQRLHQRRREPLQQRHRRHHRAAEHHRPQRRRGHRRSCGRPRRQPGVLRRDRRRDVHPGRRQLRASRHRQQQPPRREPAQQRRQLHHERSAQALLRRRHRRLQRPPL</sequence>
<feature type="non-terminal residue" evidence="2">
    <location>
        <position position="223"/>
    </location>
</feature>
<dbReference type="AlphaFoldDB" id="A0A6J4P588"/>
<feature type="compositionally biased region" description="Basic residues" evidence="1">
    <location>
        <begin position="115"/>
        <end position="159"/>
    </location>
</feature>